<proteinExistence type="predicted"/>
<dbReference type="Proteomes" id="UP001302477">
    <property type="component" value="Chromosome"/>
</dbReference>
<protein>
    <submittedName>
        <fullName evidence="8">DUF202 domain-containing protein</fullName>
    </submittedName>
</protein>
<accession>A0AAU0MY99</accession>
<dbReference type="Pfam" id="PF02656">
    <property type="entry name" value="DUF202"/>
    <property type="match status" value="1"/>
</dbReference>
<keyword evidence="5 6" id="KW-0472">Membrane</keyword>
<dbReference type="InterPro" id="IPR003807">
    <property type="entry name" value="DUF202"/>
</dbReference>
<evidence type="ECO:0000256" key="6">
    <source>
        <dbReference type="SAM" id="Phobius"/>
    </source>
</evidence>
<evidence type="ECO:0000256" key="2">
    <source>
        <dbReference type="ARBA" id="ARBA00022475"/>
    </source>
</evidence>
<keyword evidence="3 6" id="KW-0812">Transmembrane</keyword>
<evidence type="ECO:0000256" key="4">
    <source>
        <dbReference type="ARBA" id="ARBA00022989"/>
    </source>
</evidence>
<dbReference type="RefSeq" id="WP_318954060.1">
    <property type="nucleotide sequence ID" value="NZ_CP137555.1"/>
</dbReference>
<sequence>MIRNFREHAANERTFLAWVRTAIAVVGFGVAIGRLGNHAPSPWTEVALFVTGGLVVLLSYLRMRAKQRQIDRPTEYADEERSFDLLLLALVCSMFALMAFFTLHLV</sequence>
<keyword evidence="4 6" id="KW-1133">Transmembrane helix</keyword>
<dbReference type="AlphaFoldDB" id="A0AAU0MY99"/>
<reference evidence="8 9" key="1">
    <citation type="submission" date="2023-10" db="EMBL/GenBank/DDBJ databases">
        <title>Description of Microbulbifer bruguierae sp. nov., isolated from the sediments of mangrove plant Bruguiera sexangula and comparative genomic analyses of the genus Microbulbifer.</title>
        <authorList>
            <person name="Long M."/>
        </authorList>
    </citation>
    <scope>NUCLEOTIDE SEQUENCE [LARGE SCALE GENOMIC DNA]</scope>
    <source>
        <strain evidence="8 9">SPO729</strain>
    </source>
</reference>
<dbReference type="PANTHER" id="PTHR34187:SF2">
    <property type="entry name" value="DUF202 DOMAIN-CONTAINING PROTEIN"/>
    <property type="match status" value="1"/>
</dbReference>
<feature type="transmembrane region" description="Helical" evidence="6">
    <location>
        <begin position="82"/>
        <end position="103"/>
    </location>
</feature>
<dbReference type="GO" id="GO:0005886">
    <property type="term" value="C:plasma membrane"/>
    <property type="evidence" value="ECO:0007669"/>
    <property type="project" value="UniProtKB-SubCell"/>
</dbReference>
<dbReference type="KEGG" id="mpaf:R5R33_00155"/>
<dbReference type="EMBL" id="CP137555">
    <property type="protein sequence ID" value="WOX05590.1"/>
    <property type="molecule type" value="Genomic_DNA"/>
</dbReference>
<evidence type="ECO:0000256" key="3">
    <source>
        <dbReference type="ARBA" id="ARBA00022692"/>
    </source>
</evidence>
<gene>
    <name evidence="8" type="ORF">R5R33_00155</name>
</gene>
<evidence type="ECO:0000259" key="7">
    <source>
        <dbReference type="Pfam" id="PF02656"/>
    </source>
</evidence>
<evidence type="ECO:0000313" key="9">
    <source>
        <dbReference type="Proteomes" id="UP001302477"/>
    </source>
</evidence>
<name>A0AAU0MY99_9GAMM</name>
<keyword evidence="2" id="KW-1003">Cell membrane</keyword>
<dbReference type="PANTHER" id="PTHR34187">
    <property type="entry name" value="FGR18P"/>
    <property type="match status" value="1"/>
</dbReference>
<evidence type="ECO:0000313" key="8">
    <source>
        <dbReference type="EMBL" id="WOX05590.1"/>
    </source>
</evidence>
<evidence type="ECO:0000256" key="5">
    <source>
        <dbReference type="ARBA" id="ARBA00023136"/>
    </source>
</evidence>
<feature type="transmembrane region" description="Helical" evidence="6">
    <location>
        <begin position="42"/>
        <end position="61"/>
    </location>
</feature>
<evidence type="ECO:0000256" key="1">
    <source>
        <dbReference type="ARBA" id="ARBA00004651"/>
    </source>
</evidence>
<dbReference type="InterPro" id="IPR052053">
    <property type="entry name" value="IM_YidH-like"/>
</dbReference>
<organism evidence="8 9">
    <name type="scientific">Microbulbifer pacificus</name>
    <dbReference type="NCBI Taxonomy" id="407164"/>
    <lineage>
        <taxon>Bacteria</taxon>
        <taxon>Pseudomonadati</taxon>
        <taxon>Pseudomonadota</taxon>
        <taxon>Gammaproteobacteria</taxon>
        <taxon>Cellvibrionales</taxon>
        <taxon>Microbulbiferaceae</taxon>
        <taxon>Microbulbifer</taxon>
    </lineage>
</organism>
<comment type="subcellular location">
    <subcellularLocation>
        <location evidence="1">Cell membrane</location>
        <topology evidence="1">Multi-pass membrane protein</topology>
    </subcellularLocation>
</comment>
<feature type="transmembrane region" description="Helical" evidence="6">
    <location>
        <begin position="15"/>
        <end position="36"/>
    </location>
</feature>
<feature type="domain" description="DUF202" evidence="7">
    <location>
        <begin position="6"/>
        <end position="68"/>
    </location>
</feature>
<keyword evidence="9" id="KW-1185">Reference proteome</keyword>